<reference evidence="1 2" key="1">
    <citation type="submission" date="2020-11" db="EMBL/GenBank/DDBJ databases">
        <title>Taxonomic investigation of Rahnella spp.</title>
        <authorList>
            <person name="Lee S.D."/>
        </authorList>
    </citation>
    <scope>NUCLEOTIDE SEQUENCE [LARGE SCALE GENOMIC DNA]</scope>
    <source>
        <strain evidence="1 2">SAP-10</strain>
    </source>
</reference>
<dbReference type="Proteomes" id="UP000600307">
    <property type="component" value="Unassembled WGS sequence"/>
</dbReference>
<accession>A0ABS0DV44</accession>
<dbReference type="SUPFAM" id="SSF53901">
    <property type="entry name" value="Thiolase-like"/>
    <property type="match status" value="1"/>
</dbReference>
<organism evidence="1 2">
    <name type="scientific">Rahnella victoriana</name>
    <dbReference type="NCBI Taxonomy" id="1510570"/>
    <lineage>
        <taxon>Bacteria</taxon>
        <taxon>Pseudomonadati</taxon>
        <taxon>Pseudomonadota</taxon>
        <taxon>Gammaproteobacteria</taxon>
        <taxon>Enterobacterales</taxon>
        <taxon>Yersiniaceae</taxon>
        <taxon>Rahnella</taxon>
    </lineage>
</organism>
<sequence>MNIFALKCCIPATRISLDAILAHRGANASEARTFRHLFGFQEASTLAEDESAAATFESLLEQTAAQLMKAEKIDAIILVQGLPARSRRQRVDLALLRQRFDFIAPDAHLITLNQQNCATLFWGLLMAERMLEQGKYQCVALLAGDTLADFNLAERYVPGCTLIGDAFVCALLRPGGGERRVTGIQCFHHPEFWQGLDGSREDIKRFYQSHDPLLDMALRQYPAQQRKDAWLLPHNINRLSWQTWRRHPDRAHQRIATDLIGQCGHCYTTDPLLLLDTHLPAETGQPAILLSVGLGGWVGSAMITSDPPAESQNAR</sequence>
<evidence type="ECO:0000313" key="2">
    <source>
        <dbReference type="Proteomes" id="UP000600307"/>
    </source>
</evidence>
<dbReference type="RefSeq" id="WP_095925386.1">
    <property type="nucleotide sequence ID" value="NZ_JADOBH010000005.1"/>
</dbReference>
<name>A0ABS0DV44_9GAMM</name>
<evidence type="ECO:0000313" key="1">
    <source>
        <dbReference type="EMBL" id="MBF7957734.1"/>
    </source>
</evidence>
<keyword evidence="2" id="KW-1185">Reference proteome</keyword>
<proteinExistence type="predicted"/>
<dbReference type="Gene3D" id="3.40.47.10">
    <property type="match status" value="2"/>
</dbReference>
<protein>
    <submittedName>
        <fullName evidence="1">3-oxoacyl-ACP synthase</fullName>
    </submittedName>
</protein>
<comment type="caution">
    <text evidence="1">The sequence shown here is derived from an EMBL/GenBank/DDBJ whole genome shotgun (WGS) entry which is preliminary data.</text>
</comment>
<dbReference type="InterPro" id="IPR016039">
    <property type="entry name" value="Thiolase-like"/>
</dbReference>
<gene>
    <name evidence="1" type="ORF">IV431_19430</name>
</gene>
<dbReference type="EMBL" id="JADOBH010000005">
    <property type="protein sequence ID" value="MBF7957734.1"/>
    <property type="molecule type" value="Genomic_DNA"/>
</dbReference>